<dbReference type="EMBL" id="PGXC01000001">
    <property type="protein sequence ID" value="PKK92021.1"/>
    <property type="molecule type" value="Genomic_DNA"/>
</dbReference>
<sequence>MLSLQKTLEEFRKGCGVKSADPETMGTVMKGMPLSSRRFPLTILGLRVHIRYPVVRESAEVSETLEITSPDEIFEHSTASPDIPDIHTTDLLLDFEENTDQPSQDSRKVEFDLQPIGCPVVEPEISLKTSVAPEVDFDLVFRDREVDVLLKSPVSQCSEFEMVPVMMSEEQSFFSPTIYELDHRFRKSSQRSNADSALSQGCEPQFFTGMAAMLDKPMRRRRVAFRKLSRVVQREILSALIAETRLHPDSLQILAVFPSIPIDRAVRMEVSEDFKGLEIYTSLRPQGKVDEKYLVFARVVDTGEVIRCLL</sequence>
<gene>
    <name evidence="1" type="ORF">CVV64_00985</name>
</gene>
<comment type="caution">
    <text evidence="1">The sequence shown here is derived from an EMBL/GenBank/DDBJ whole genome shotgun (WGS) entry which is preliminary data.</text>
</comment>
<name>A0A2N1PUK4_9BACT</name>
<dbReference type="Proteomes" id="UP000233256">
    <property type="component" value="Unassembled WGS sequence"/>
</dbReference>
<organism evidence="1 2">
    <name type="scientific">Candidatus Wallbacteria bacterium HGW-Wallbacteria-1</name>
    <dbReference type="NCBI Taxonomy" id="2013854"/>
    <lineage>
        <taxon>Bacteria</taxon>
        <taxon>Candidatus Walliibacteriota</taxon>
    </lineage>
</organism>
<dbReference type="AlphaFoldDB" id="A0A2N1PUK4"/>
<protein>
    <submittedName>
        <fullName evidence="1">Uncharacterized protein</fullName>
    </submittedName>
</protein>
<proteinExistence type="predicted"/>
<reference evidence="1 2" key="1">
    <citation type="journal article" date="2017" name="ISME J.">
        <title>Potential for microbial H2 and metal transformations associated with novel bacteria and archaea in deep terrestrial subsurface sediments.</title>
        <authorList>
            <person name="Hernsdorf A.W."/>
            <person name="Amano Y."/>
            <person name="Miyakawa K."/>
            <person name="Ise K."/>
            <person name="Suzuki Y."/>
            <person name="Anantharaman K."/>
            <person name="Probst A."/>
            <person name="Burstein D."/>
            <person name="Thomas B.C."/>
            <person name="Banfield J.F."/>
        </authorList>
    </citation>
    <scope>NUCLEOTIDE SEQUENCE [LARGE SCALE GENOMIC DNA]</scope>
    <source>
        <strain evidence="1">HGW-Wallbacteria-1</strain>
    </source>
</reference>
<accession>A0A2N1PUK4</accession>
<evidence type="ECO:0000313" key="1">
    <source>
        <dbReference type="EMBL" id="PKK92021.1"/>
    </source>
</evidence>
<evidence type="ECO:0000313" key="2">
    <source>
        <dbReference type="Proteomes" id="UP000233256"/>
    </source>
</evidence>